<dbReference type="OrthoDB" id="5455315at2759"/>
<comment type="caution">
    <text evidence="1">The sequence shown here is derived from an EMBL/GenBank/DDBJ whole genome shotgun (WGS) entry which is preliminary data.</text>
</comment>
<dbReference type="Proteomes" id="UP000244722">
    <property type="component" value="Unassembled WGS sequence"/>
</dbReference>
<gene>
    <name evidence="1" type="ORF">B9Z19DRAFT_1125181</name>
</gene>
<keyword evidence="2" id="KW-1185">Reference proteome</keyword>
<name>A0A2T6ZVE8_TUBBO</name>
<accession>A0A2T6ZVE8</accession>
<evidence type="ECO:0000313" key="2">
    <source>
        <dbReference type="Proteomes" id="UP000244722"/>
    </source>
</evidence>
<proteinExistence type="predicted"/>
<sequence>MLDFAKAGMHTPVLGQMYYWRVTIHDDKSQNVDVQSKAKVSRLLVCDNTEYEGILAAQSVGIYIRANMHSTKMMRSGSTSCRVIMCLADCKIMDYDIDSEIEVCHVNCRV</sequence>
<reference evidence="1 2" key="1">
    <citation type="submission" date="2017-04" db="EMBL/GenBank/DDBJ databases">
        <title>Draft genome sequence of Tuber borchii Vittad., a whitish edible truffle.</title>
        <authorList>
            <consortium name="DOE Joint Genome Institute"/>
            <person name="Murat C."/>
            <person name="Kuo A."/>
            <person name="Barry K.W."/>
            <person name="Clum A."/>
            <person name="Dockter R.B."/>
            <person name="Fauchery L."/>
            <person name="Iotti M."/>
            <person name="Kohler A."/>
            <person name="Labutti K."/>
            <person name="Lindquist E.A."/>
            <person name="Lipzen A."/>
            <person name="Ohm R.A."/>
            <person name="Wang M."/>
            <person name="Grigoriev I.V."/>
            <person name="Zambonelli A."/>
            <person name="Martin F.M."/>
        </authorList>
    </citation>
    <scope>NUCLEOTIDE SEQUENCE [LARGE SCALE GENOMIC DNA]</scope>
    <source>
        <strain evidence="1 2">Tbo3840</strain>
    </source>
</reference>
<evidence type="ECO:0000313" key="1">
    <source>
        <dbReference type="EMBL" id="PUU79470.1"/>
    </source>
</evidence>
<dbReference type="AlphaFoldDB" id="A0A2T6ZVE8"/>
<organism evidence="1 2">
    <name type="scientific">Tuber borchii</name>
    <name type="common">White truffle</name>
    <dbReference type="NCBI Taxonomy" id="42251"/>
    <lineage>
        <taxon>Eukaryota</taxon>
        <taxon>Fungi</taxon>
        <taxon>Dikarya</taxon>
        <taxon>Ascomycota</taxon>
        <taxon>Pezizomycotina</taxon>
        <taxon>Pezizomycetes</taxon>
        <taxon>Pezizales</taxon>
        <taxon>Tuberaceae</taxon>
        <taxon>Tuber</taxon>
    </lineage>
</organism>
<protein>
    <submittedName>
        <fullName evidence="1">Uncharacterized protein</fullName>
    </submittedName>
</protein>
<dbReference type="EMBL" id="NESQ01000091">
    <property type="protein sequence ID" value="PUU79470.1"/>
    <property type="molecule type" value="Genomic_DNA"/>
</dbReference>